<evidence type="ECO:0000256" key="4">
    <source>
        <dbReference type="ARBA" id="ARBA00023157"/>
    </source>
</evidence>
<dbReference type="SUPFAM" id="SSF52833">
    <property type="entry name" value="Thioredoxin-like"/>
    <property type="match status" value="1"/>
</dbReference>
<keyword evidence="5" id="KW-0676">Redox-active center</keyword>
<keyword evidence="4" id="KW-1015">Disulfide bond</keyword>
<dbReference type="InterPro" id="IPR036249">
    <property type="entry name" value="Thioredoxin-like_sf"/>
</dbReference>
<dbReference type="InterPro" id="IPR017937">
    <property type="entry name" value="Thioredoxin_CS"/>
</dbReference>
<comment type="caution">
    <text evidence="8">The sequence shown here is derived from an EMBL/GenBank/DDBJ whole genome shotgun (WGS) entry which is preliminary data.</text>
</comment>
<keyword evidence="3" id="KW-0560">Oxidoreductase</keyword>
<evidence type="ECO:0000313" key="8">
    <source>
        <dbReference type="EMBL" id="NLD25286.1"/>
    </source>
</evidence>
<dbReference type="PROSITE" id="PS00194">
    <property type="entry name" value="THIOREDOXIN_1"/>
    <property type="match status" value="1"/>
</dbReference>
<reference evidence="8 9" key="1">
    <citation type="journal article" date="2020" name="Biotechnol. Biofuels">
        <title>New insights from the biogas microbiome by comprehensive genome-resolved metagenomics of nearly 1600 species originating from multiple anaerobic digesters.</title>
        <authorList>
            <person name="Campanaro S."/>
            <person name="Treu L."/>
            <person name="Rodriguez-R L.M."/>
            <person name="Kovalovszki A."/>
            <person name="Ziels R.M."/>
            <person name="Maus I."/>
            <person name="Zhu X."/>
            <person name="Kougias P.G."/>
            <person name="Basile A."/>
            <person name="Luo G."/>
            <person name="Schluter A."/>
            <person name="Konstantinidis K.T."/>
            <person name="Angelidaki I."/>
        </authorList>
    </citation>
    <scope>NUCLEOTIDE SEQUENCE [LARGE SCALE GENOMIC DNA]</scope>
    <source>
        <strain evidence="8">AS06rmzACSIP_65</strain>
    </source>
</reference>
<dbReference type="GO" id="GO:0016491">
    <property type="term" value="F:oxidoreductase activity"/>
    <property type="evidence" value="ECO:0007669"/>
    <property type="project" value="UniProtKB-KW"/>
</dbReference>
<proteinExistence type="inferred from homology"/>
<dbReference type="PROSITE" id="PS51352">
    <property type="entry name" value="THIOREDOXIN_2"/>
    <property type="match status" value="1"/>
</dbReference>
<gene>
    <name evidence="8" type="ORF">GX656_01435</name>
</gene>
<dbReference type="Gene3D" id="3.40.30.10">
    <property type="entry name" value="Glutaredoxin"/>
    <property type="match status" value="1"/>
</dbReference>
<keyword evidence="6" id="KW-1133">Transmembrane helix</keyword>
<dbReference type="InterPro" id="IPR012336">
    <property type="entry name" value="Thioredoxin-like_fold"/>
</dbReference>
<accession>A0A847D0I1</accession>
<organism evidence="8 9">
    <name type="scientific">Candidatus Dojkabacteria bacterium</name>
    <dbReference type="NCBI Taxonomy" id="2099670"/>
    <lineage>
        <taxon>Bacteria</taxon>
        <taxon>Candidatus Dojkabacteria</taxon>
    </lineage>
</organism>
<sequence length="256" mass="26883">MAKAKNIKEVKGKTKSDVVEINLDSLIIPISIIIAGVVIAAAIFITSNKNKDTNTDSANPTVAESDDSGLSAGDATVSLGDAPYLGNKDKTKIAIVEYSDFGCGYCKRHATEVYPELKSKFVDTGEIIYVFKSFPLSDSGISYNAAIAMHCVAKYVDGNKAAEFHSNAFNFTTDEEIKNGAIAVGVDAGKYDSCIADSAIKSLVAAEKAEGGKAGIEGTPGFVVGKIDKDGNITGPVVKGAYPFTTFESAIKELSK</sequence>
<keyword evidence="6" id="KW-0812">Transmembrane</keyword>
<name>A0A847D0I1_9BACT</name>
<evidence type="ECO:0000256" key="1">
    <source>
        <dbReference type="ARBA" id="ARBA00005791"/>
    </source>
</evidence>
<feature type="domain" description="Thioredoxin" evidence="7">
    <location>
        <begin position="53"/>
        <end position="256"/>
    </location>
</feature>
<feature type="transmembrane region" description="Helical" evidence="6">
    <location>
        <begin position="21"/>
        <end position="45"/>
    </location>
</feature>
<keyword evidence="6" id="KW-0472">Membrane</keyword>
<dbReference type="PANTHER" id="PTHR13887">
    <property type="entry name" value="GLUTATHIONE S-TRANSFERASE KAPPA"/>
    <property type="match status" value="1"/>
</dbReference>
<dbReference type="PANTHER" id="PTHR13887:SF14">
    <property type="entry name" value="DISULFIDE BOND FORMATION PROTEIN D"/>
    <property type="match status" value="1"/>
</dbReference>
<comment type="similarity">
    <text evidence="1">Belongs to the thioredoxin family. DsbA subfamily.</text>
</comment>
<evidence type="ECO:0000256" key="5">
    <source>
        <dbReference type="ARBA" id="ARBA00023284"/>
    </source>
</evidence>
<dbReference type="Gene3D" id="1.10.40.80">
    <property type="match status" value="1"/>
</dbReference>
<dbReference type="InterPro" id="IPR013766">
    <property type="entry name" value="Thioredoxin_domain"/>
</dbReference>
<evidence type="ECO:0000259" key="7">
    <source>
        <dbReference type="PROSITE" id="PS51352"/>
    </source>
</evidence>
<evidence type="ECO:0000256" key="2">
    <source>
        <dbReference type="ARBA" id="ARBA00022729"/>
    </source>
</evidence>
<dbReference type="EMBL" id="JAAZBX010000004">
    <property type="protein sequence ID" value="NLD25286.1"/>
    <property type="molecule type" value="Genomic_DNA"/>
</dbReference>
<evidence type="ECO:0000256" key="6">
    <source>
        <dbReference type="SAM" id="Phobius"/>
    </source>
</evidence>
<evidence type="ECO:0000256" key="3">
    <source>
        <dbReference type="ARBA" id="ARBA00023002"/>
    </source>
</evidence>
<evidence type="ECO:0000313" key="9">
    <source>
        <dbReference type="Proteomes" id="UP000545876"/>
    </source>
</evidence>
<dbReference type="AlphaFoldDB" id="A0A847D0I1"/>
<dbReference type="Pfam" id="PF13462">
    <property type="entry name" value="Thioredoxin_4"/>
    <property type="match status" value="1"/>
</dbReference>
<protein>
    <submittedName>
        <fullName evidence="8">Thioredoxin domain-containing protein</fullName>
    </submittedName>
</protein>
<dbReference type="Proteomes" id="UP000545876">
    <property type="component" value="Unassembled WGS sequence"/>
</dbReference>
<keyword evidence="2" id="KW-0732">Signal</keyword>